<name>A0A3S5AXC2_9PLAT</name>
<evidence type="ECO:0000313" key="2">
    <source>
        <dbReference type="EMBL" id="VEL34542.1"/>
    </source>
</evidence>
<dbReference type="AlphaFoldDB" id="A0A3S5AXC2"/>
<accession>A0A3S5AXC2</accession>
<dbReference type="EMBL" id="CAAALY010247880">
    <property type="protein sequence ID" value="VEL34542.1"/>
    <property type="molecule type" value="Genomic_DNA"/>
</dbReference>
<comment type="caution">
    <text evidence="2">The sequence shown here is derived from an EMBL/GenBank/DDBJ whole genome shotgun (WGS) entry which is preliminary data.</text>
</comment>
<keyword evidence="1" id="KW-0472">Membrane</keyword>
<keyword evidence="3" id="KW-1185">Reference proteome</keyword>
<keyword evidence="1" id="KW-0812">Transmembrane</keyword>
<dbReference type="OrthoDB" id="10692759at2759"/>
<keyword evidence="1" id="KW-1133">Transmembrane helix</keyword>
<feature type="transmembrane region" description="Helical" evidence="1">
    <location>
        <begin position="389"/>
        <end position="412"/>
    </location>
</feature>
<proteinExistence type="predicted"/>
<evidence type="ECO:0000313" key="3">
    <source>
        <dbReference type="Proteomes" id="UP000784294"/>
    </source>
</evidence>
<protein>
    <submittedName>
        <fullName evidence="2">Uncharacterized protein</fullName>
    </submittedName>
</protein>
<evidence type="ECO:0000256" key="1">
    <source>
        <dbReference type="SAM" id="Phobius"/>
    </source>
</evidence>
<organism evidence="2 3">
    <name type="scientific">Protopolystoma xenopodis</name>
    <dbReference type="NCBI Taxonomy" id="117903"/>
    <lineage>
        <taxon>Eukaryota</taxon>
        <taxon>Metazoa</taxon>
        <taxon>Spiralia</taxon>
        <taxon>Lophotrochozoa</taxon>
        <taxon>Platyhelminthes</taxon>
        <taxon>Monogenea</taxon>
        <taxon>Polyopisthocotylea</taxon>
        <taxon>Polystomatidea</taxon>
        <taxon>Polystomatidae</taxon>
        <taxon>Protopolystoma</taxon>
    </lineage>
</organism>
<reference evidence="2" key="1">
    <citation type="submission" date="2018-11" db="EMBL/GenBank/DDBJ databases">
        <authorList>
            <consortium name="Pathogen Informatics"/>
        </authorList>
    </citation>
    <scope>NUCLEOTIDE SEQUENCE</scope>
</reference>
<dbReference type="Proteomes" id="UP000784294">
    <property type="component" value="Unassembled WGS sequence"/>
</dbReference>
<sequence length="424" mass="47901">MKVDLIPAEVDCSFDLALVLSTPSAGFEPRKCSTFAQAVCELIADSSHLQSPVHQASLEEDVHNLPDLPFPDGDVFSCLRSFPSYSGLGTSSVSFAILHTNLRTRQRDKLSQSLGKRSAEDGYPITWCGTDDADYDAGETSENVPSPLSDAGNYDNYYDRRLWARFILLSRPDSKTKLRQRSCSSKVKSVKMEVFPTDTILFKPGDSISCRGTDKSECLETDYELFLSEPLYHYQTPIVYRIRSQSTPLILKSSHFGPRYVACFQKGLAKLRNGSDSEYSLPYPANWTIYIEVKPIGMKIYGNKPVLYPFDELTCDGDAYPWPYINWIQIAGPGKLLIKSERRLLVQQNDQAGVYSYMCQLYNRHGFSQRYVRFSLKNDYRWWMDNDSFAIFVSGLSLTLVILLMVLGWAIVCSKGSARVFGGF</sequence>
<gene>
    <name evidence="2" type="ORF">PXEA_LOCUS27982</name>
</gene>